<name>A0A6A1Z7C4_9LACO</name>
<reference evidence="1 2" key="1">
    <citation type="submission" date="2019-09" db="EMBL/GenBank/DDBJ databases">
        <title>Investigation of probiotic properties of different lactic acid bacteria.</title>
        <authorList>
            <person name="Jaomanjaka F."/>
            <person name="Blanc P."/>
        </authorList>
    </citation>
    <scope>NUCLEOTIDE SEQUENCE [LARGE SCALE GENOMIC DNA]</scope>
    <source>
        <strain evidence="1 2">BIO6272</strain>
    </source>
</reference>
<proteinExistence type="predicted"/>
<dbReference type="Proteomes" id="UP000430323">
    <property type="component" value="Unassembled WGS sequence"/>
</dbReference>
<evidence type="ECO:0000313" key="1">
    <source>
        <dbReference type="EMBL" id="KAB1977227.1"/>
    </source>
</evidence>
<dbReference type="Pfam" id="PF21825">
    <property type="entry name" value="crAss001_48"/>
    <property type="match status" value="1"/>
</dbReference>
<dbReference type="RefSeq" id="WP_151495286.1">
    <property type="nucleotide sequence ID" value="NZ_JBBOJP010000115.1"/>
</dbReference>
<dbReference type="AlphaFoldDB" id="A0A6A1Z7C4"/>
<dbReference type="EMBL" id="WBOB01000013">
    <property type="protein sequence ID" value="KAB1977227.1"/>
    <property type="molecule type" value="Genomic_DNA"/>
</dbReference>
<dbReference type="InterPro" id="IPR054052">
    <property type="entry name" value="Y16Q-like"/>
</dbReference>
<accession>A0A6A1Z7C4</accession>
<organism evidence="1 2">
    <name type="scientific">Lactobacillus crispatus</name>
    <dbReference type="NCBI Taxonomy" id="47770"/>
    <lineage>
        <taxon>Bacteria</taxon>
        <taxon>Bacillati</taxon>
        <taxon>Bacillota</taxon>
        <taxon>Bacilli</taxon>
        <taxon>Lactobacillales</taxon>
        <taxon>Lactobacillaceae</taxon>
        <taxon>Lactobacillus</taxon>
    </lineage>
</organism>
<protein>
    <submittedName>
        <fullName evidence="1">Uncharacterized protein</fullName>
    </submittedName>
</protein>
<sequence length="71" mass="8268">MKPNEIAIHNLKDESATVMAKIMHLDNFLIEHEGGLEYEDKRLIRTQRAILFSYATVLDARINNLKNEKEN</sequence>
<gene>
    <name evidence="1" type="ORF">F8251_03990</name>
</gene>
<comment type="caution">
    <text evidence="1">The sequence shown here is derived from an EMBL/GenBank/DDBJ whole genome shotgun (WGS) entry which is preliminary data.</text>
</comment>
<evidence type="ECO:0000313" key="2">
    <source>
        <dbReference type="Proteomes" id="UP000430323"/>
    </source>
</evidence>